<evidence type="ECO:0000259" key="1">
    <source>
        <dbReference type="Pfam" id="PF04326"/>
    </source>
</evidence>
<dbReference type="AlphaFoldDB" id="A0A4R5VPU3"/>
<dbReference type="Gene3D" id="3.30.950.30">
    <property type="entry name" value="Schlafen, AAA domain"/>
    <property type="match status" value="1"/>
</dbReference>
<proteinExistence type="predicted"/>
<dbReference type="InterPro" id="IPR007421">
    <property type="entry name" value="Schlafen_AlbA_2_dom"/>
</dbReference>
<dbReference type="EMBL" id="SMYO01000009">
    <property type="protein sequence ID" value="TDK59500.1"/>
    <property type="molecule type" value="Genomic_DNA"/>
</dbReference>
<reference evidence="2 3" key="1">
    <citation type="submission" date="2019-03" db="EMBL/GenBank/DDBJ databases">
        <title>Bacillus niacini sp. nov. a Nicotinate-Metabolizing Mesophile Isolated from Soil.</title>
        <authorList>
            <person name="Zhang G."/>
        </authorList>
    </citation>
    <scope>NUCLEOTIDE SEQUENCE [LARGE SCALE GENOMIC DNA]</scope>
    <source>
        <strain evidence="2 3">WN066</strain>
    </source>
</reference>
<protein>
    <submittedName>
        <fullName evidence="2">ATP-binding protein</fullName>
    </submittedName>
</protein>
<feature type="domain" description="Schlafen AlbA-2" evidence="1">
    <location>
        <begin position="16"/>
        <end position="143"/>
    </location>
</feature>
<keyword evidence="2" id="KW-0067">ATP-binding</keyword>
<dbReference type="RefSeq" id="WP_133337201.1">
    <property type="nucleotide sequence ID" value="NZ_SMYO01000009.1"/>
</dbReference>
<dbReference type="PANTHER" id="PTHR30595:SF6">
    <property type="entry name" value="SCHLAFEN ALBA-2 DOMAIN-CONTAINING PROTEIN"/>
    <property type="match status" value="1"/>
</dbReference>
<dbReference type="InterPro" id="IPR038461">
    <property type="entry name" value="Schlafen_AlbA_2_dom_sf"/>
</dbReference>
<name>A0A4R5VPU3_9BACI</name>
<evidence type="ECO:0000313" key="2">
    <source>
        <dbReference type="EMBL" id="TDK59500.1"/>
    </source>
</evidence>
<dbReference type="PANTHER" id="PTHR30595">
    <property type="entry name" value="GLPR-RELATED TRANSCRIPTIONAL REPRESSOR"/>
    <property type="match status" value="1"/>
</dbReference>
<keyword evidence="2" id="KW-0547">Nucleotide-binding</keyword>
<gene>
    <name evidence="2" type="ORF">E2K98_19975</name>
</gene>
<evidence type="ECO:0000313" key="3">
    <source>
        <dbReference type="Proteomes" id="UP000295132"/>
    </source>
</evidence>
<comment type="caution">
    <text evidence="2">The sequence shown here is derived from an EMBL/GenBank/DDBJ whole genome shotgun (WGS) entry which is preliminary data.</text>
</comment>
<organism evidence="2 3">
    <name type="scientific">Bacillus salipaludis</name>
    <dbReference type="NCBI Taxonomy" id="2547811"/>
    <lineage>
        <taxon>Bacteria</taxon>
        <taxon>Bacillati</taxon>
        <taxon>Bacillota</taxon>
        <taxon>Bacilli</taxon>
        <taxon>Bacillales</taxon>
        <taxon>Bacillaceae</taxon>
        <taxon>Bacillus</taxon>
    </lineage>
</organism>
<accession>A0A4R5VPU3</accession>
<dbReference type="GO" id="GO:0005524">
    <property type="term" value="F:ATP binding"/>
    <property type="evidence" value="ECO:0007669"/>
    <property type="project" value="UniProtKB-KW"/>
</dbReference>
<dbReference type="Pfam" id="PF04326">
    <property type="entry name" value="SLFN_AlbA_2"/>
    <property type="match status" value="1"/>
</dbReference>
<dbReference type="Proteomes" id="UP000295132">
    <property type="component" value="Unassembled WGS sequence"/>
</dbReference>
<sequence length="313" mass="35774">MKNYNTIIDLIENGYECEYLDFKAKQYSAKGTPNLLKDIMAMANAQHEGSKFIIMGVKDDLVEGRGIEGLNKNDKVDSSTYQEFVLNNIEPDISLDVYYLNYQDKNIGVIEIQNTVDRPYMIKKKNGPLNEGFCLVRRGSQQSVAKRSDFDRFYLESNRLEIRILDECLYATNDREGVATLHVSFRNLSNNPITLLDGGLLVRKEGNVISQHGMYGLNKVIGADFTLEIPPKRELNGHLCLGFSSTDCLKLGLDEYGITDEKFKFELIVFDTTNNKYISECEEATIIAKGDFLWKIRQKAGYSKKKIFKKYQK</sequence>